<evidence type="ECO:0000256" key="3">
    <source>
        <dbReference type="ARBA" id="ARBA00023295"/>
    </source>
</evidence>
<dbReference type="EMBL" id="KN818227">
    <property type="protein sequence ID" value="KIL68704.1"/>
    <property type="molecule type" value="Genomic_DNA"/>
</dbReference>
<feature type="chain" id="PRO_5002156152" evidence="4">
    <location>
        <begin position="26"/>
        <end position="349"/>
    </location>
</feature>
<dbReference type="InterPro" id="IPR050546">
    <property type="entry name" value="Glycosyl_Hydrlase_16"/>
</dbReference>
<dbReference type="HOGENOM" id="CLU_016972_1_1_1"/>
<keyword evidence="4" id="KW-0732">Signal</keyword>
<dbReference type="Gene3D" id="2.60.120.200">
    <property type="match status" value="1"/>
</dbReference>
<dbReference type="SUPFAM" id="SSF49899">
    <property type="entry name" value="Concanavalin A-like lectins/glucanases"/>
    <property type="match status" value="1"/>
</dbReference>
<dbReference type="GO" id="GO:0004553">
    <property type="term" value="F:hydrolase activity, hydrolyzing O-glycosyl compounds"/>
    <property type="evidence" value="ECO:0007669"/>
    <property type="project" value="InterPro"/>
</dbReference>
<dbReference type="OrthoDB" id="192832at2759"/>
<dbReference type="AlphaFoldDB" id="A0A0C2TNE6"/>
<dbReference type="PANTHER" id="PTHR10963:SF24">
    <property type="entry name" value="GLYCOSIDASE C21B10.07-RELATED"/>
    <property type="match status" value="1"/>
</dbReference>
<dbReference type="GO" id="GO:0009251">
    <property type="term" value="P:glucan catabolic process"/>
    <property type="evidence" value="ECO:0007669"/>
    <property type="project" value="TreeGrafter"/>
</dbReference>
<evidence type="ECO:0000256" key="2">
    <source>
        <dbReference type="ARBA" id="ARBA00022801"/>
    </source>
</evidence>
<name>A0A0C2TNE6_AMAMK</name>
<evidence type="ECO:0000256" key="1">
    <source>
        <dbReference type="ARBA" id="ARBA00006865"/>
    </source>
</evidence>
<dbReference type="InParanoid" id="A0A0C2TNE6"/>
<dbReference type="PROSITE" id="PS51762">
    <property type="entry name" value="GH16_2"/>
    <property type="match status" value="1"/>
</dbReference>
<dbReference type="FunFam" id="2.60.120.200:FF:000114">
    <property type="entry name" value="Probable endo-1,3(4)-beta-glucanase NFIA_089530"/>
    <property type="match status" value="1"/>
</dbReference>
<keyword evidence="3" id="KW-0326">Glycosidase</keyword>
<sequence>MPCYATPTPTTILFISLFVLGTSYHLENDITGRKFYEAFVFENIPDPTHGRVDYVDKATAIAHNLTFATDDAFVLKSDDKEVLNPYGPGRKSVRLRSVETHTNMLLVFDIRHMPQGCGTWPAVWTVGPNWPHGGEIDIVEGVNNQSPNSAVLHTAPGCTMPTRRNQLGTAIHSDCNALVNWNSGCGVRFPTAGSYGPPFNNNGGGWYAMERSSTHIKVWFWPSNGRVPSEVQSGSHRADPDSWGPPTAYFPNTRCDIDRYFAAQFIVINLTFCGDWAGNTYAQSRCPGTCVDYVNNNPDAFENAYFHFASLKIYKPHRHETATPAQSKSTGGLHLFKQLFQLTAQPLRK</sequence>
<evidence type="ECO:0000313" key="6">
    <source>
        <dbReference type="EMBL" id="KIL68704.1"/>
    </source>
</evidence>
<evidence type="ECO:0000313" key="7">
    <source>
        <dbReference type="Proteomes" id="UP000054549"/>
    </source>
</evidence>
<dbReference type="Pfam" id="PF26113">
    <property type="entry name" value="GH16_XgeA"/>
    <property type="match status" value="1"/>
</dbReference>
<feature type="domain" description="GH16" evidence="5">
    <location>
        <begin position="39"/>
        <end position="285"/>
    </location>
</feature>
<comment type="similarity">
    <text evidence="1">Belongs to the glycosyl hydrolase 16 family.</text>
</comment>
<evidence type="ECO:0000256" key="4">
    <source>
        <dbReference type="SAM" id="SignalP"/>
    </source>
</evidence>
<proteinExistence type="inferred from homology"/>
<accession>A0A0C2TNE6</accession>
<dbReference type="InterPro" id="IPR000757">
    <property type="entry name" value="Beta-glucanase-like"/>
</dbReference>
<reference evidence="6 7" key="1">
    <citation type="submission" date="2014-04" db="EMBL/GenBank/DDBJ databases">
        <title>Evolutionary Origins and Diversification of the Mycorrhizal Mutualists.</title>
        <authorList>
            <consortium name="DOE Joint Genome Institute"/>
            <consortium name="Mycorrhizal Genomics Consortium"/>
            <person name="Kohler A."/>
            <person name="Kuo A."/>
            <person name="Nagy L.G."/>
            <person name="Floudas D."/>
            <person name="Copeland A."/>
            <person name="Barry K.W."/>
            <person name="Cichocki N."/>
            <person name="Veneault-Fourrey C."/>
            <person name="LaButti K."/>
            <person name="Lindquist E.A."/>
            <person name="Lipzen A."/>
            <person name="Lundell T."/>
            <person name="Morin E."/>
            <person name="Murat C."/>
            <person name="Riley R."/>
            <person name="Ohm R."/>
            <person name="Sun H."/>
            <person name="Tunlid A."/>
            <person name="Henrissat B."/>
            <person name="Grigoriev I.V."/>
            <person name="Hibbett D.S."/>
            <person name="Martin F."/>
        </authorList>
    </citation>
    <scope>NUCLEOTIDE SEQUENCE [LARGE SCALE GENOMIC DNA]</scope>
    <source>
        <strain evidence="6 7">Koide BX008</strain>
    </source>
</reference>
<dbReference type="PANTHER" id="PTHR10963">
    <property type="entry name" value="GLYCOSYL HYDROLASE-RELATED"/>
    <property type="match status" value="1"/>
</dbReference>
<dbReference type="Proteomes" id="UP000054549">
    <property type="component" value="Unassembled WGS sequence"/>
</dbReference>
<protein>
    <submittedName>
        <fullName evidence="6">Glycoside hydrolase family 16 protein</fullName>
    </submittedName>
</protein>
<feature type="signal peptide" evidence="4">
    <location>
        <begin position="1"/>
        <end position="25"/>
    </location>
</feature>
<organism evidence="6 7">
    <name type="scientific">Amanita muscaria (strain Koide BX008)</name>
    <dbReference type="NCBI Taxonomy" id="946122"/>
    <lineage>
        <taxon>Eukaryota</taxon>
        <taxon>Fungi</taxon>
        <taxon>Dikarya</taxon>
        <taxon>Basidiomycota</taxon>
        <taxon>Agaricomycotina</taxon>
        <taxon>Agaricomycetes</taxon>
        <taxon>Agaricomycetidae</taxon>
        <taxon>Agaricales</taxon>
        <taxon>Pluteineae</taxon>
        <taxon>Amanitaceae</taxon>
        <taxon>Amanita</taxon>
    </lineage>
</organism>
<dbReference type="STRING" id="946122.A0A0C2TNE6"/>
<keyword evidence="2 6" id="KW-0378">Hydrolase</keyword>
<evidence type="ECO:0000259" key="5">
    <source>
        <dbReference type="PROSITE" id="PS51762"/>
    </source>
</evidence>
<keyword evidence="7" id="KW-1185">Reference proteome</keyword>
<gene>
    <name evidence="6" type="ORF">M378DRAFT_190617</name>
</gene>
<dbReference type="CDD" id="cd02181">
    <property type="entry name" value="GH16_fungal_Lam16A_glucanase"/>
    <property type="match status" value="1"/>
</dbReference>
<dbReference type="InterPro" id="IPR013320">
    <property type="entry name" value="ConA-like_dom_sf"/>
</dbReference>